<evidence type="ECO:0000256" key="2">
    <source>
        <dbReference type="ARBA" id="ARBA00022630"/>
    </source>
</evidence>
<dbReference type="PANTHER" id="PTHR43735:SF3">
    <property type="entry name" value="FERROPTOSIS SUPPRESSOR PROTEIN 1"/>
    <property type="match status" value="1"/>
</dbReference>
<dbReference type="PRINTS" id="PR00368">
    <property type="entry name" value="FADPNR"/>
</dbReference>
<evidence type="ECO:0000256" key="8">
    <source>
        <dbReference type="ARBA" id="ARBA00042318"/>
    </source>
</evidence>
<dbReference type="GO" id="GO:0005737">
    <property type="term" value="C:cytoplasm"/>
    <property type="evidence" value="ECO:0007669"/>
    <property type="project" value="TreeGrafter"/>
</dbReference>
<dbReference type="InterPro" id="IPR023753">
    <property type="entry name" value="FAD/NAD-binding_dom"/>
</dbReference>
<keyword evidence="3" id="KW-0274">FAD</keyword>
<keyword evidence="4" id="KW-0560">Oxidoreductase</keyword>
<accession>A0A815ES16</accession>
<evidence type="ECO:0000313" key="15">
    <source>
        <dbReference type="Proteomes" id="UP000663828"/>
    </source>
</evidence>
<dbReference type="Proteomes" id="UP000663828">
    <property type="component" value="Unassembled WGS sequence"/>
</dbReference>
<protein>
    <recommendedName>
        <fullName evidence="6">Ferroptosis suppressor protein 1</fullName>
    </recommendedName>
    <alternativeName>
        <fullName evidence="7">Apoptosis-inducing factor homologous mitochondrion-associated inducer of death</fullName>
    </alternativeName>
    <alternativeName>
        <fullName evidence="8">p53-responsive gene 3 protein</fullName>
    </alternativeName>
</protein>
<evidence type="ECO:0000259" key="13">
    <source>
        <dbReference type="Pfam" id="PF07992"/>
    </source>
</evidence>
<keyword evidence="15" id="KW-1185">Reference proteome</keyword>
<dbReference type="PANTHER" id="PTHR43735">
    <property type="entry name" value="APOPTOSIS-INDUCING FACTOR 1"/>
    <property type="match status" value="1"/>
</dbReference>
<comment type="catalytic activity">
    <reaction evidence="11">
        <text>phylloquinone + NADH + H(+) = phylloquinol + NAD(+)</text>
        <dbReference type="Rhea" id="RHEA:74075"/>
        <dbReference type="ChEBI" id="CHEBI:15378"/>
        <dbReference type="ChEBI" id="CHEBI:18067"/>
        <dbReference type="ChEBI" id="CHEBI:28433"/>
        <dbReference type="ChEBI" id="CHEBI:57540"/>
        <dbReference type="ChEBI" id="CHEBI:57945"/>
    </reaction>
    <physiologicalReaction direction="left-to-right" evidence="11">
        <dbReference type="Rhea" id="RHEA:74076"/>
    </physiologicalReaction>
</comment>
<evidence type="ECO:0000256" key="11">
    <source>
        <dbReference type="ARBA" id="ARBA00049275"/>
    </source>
</evidence>
<dbReference type="PRINTS" id="PR00469">
    <property type="entry name" value="PNDRDTASEII"/>
</dbReference>
<keyword evidence="2" id="KW-0285">Flavoprotein</keyword>
<dbReference type="Gene3D" id="3.50.50.100">
    <property type="match status" value="1"/>
</dbReference>
<comment type="catalytic activity">
    <reaction evidence="10">
        <text>ubiquinone-10 + NADH + H(+) = ubiquinol-10 + NAD(+)</text>
        <dbReference type="Rhea" id="RHEA:61984"/>
        <dbReference type="ChEBI" id="CHEBI:15378"/>
        <dbReference type="ChEBI" id="CHEBI:46245"/>
        <dbReference type="ChEBI" id="CHEBI:57540"/>
        <dbReference type="ChEBI" id="CHEBI:57945"/>
        <dbReference type="ChEBI" id="CHEBI:64183"/>
    </reaction>
    <physiologicalReaction direction="left-to-right" evidence="10">
        <dbReference type="Rhea" id="RHEA:61985"/>
    </physiologicalReaction>
</comment>
<evidence type="ECO:0000256" key="6">
    <source>
        <dbReference type="ARBA" id="ARBA00040253"/>
    </source>
</evidence>
<evidence type="ECO:0000256" key="7">
    <source>
        <dbReference type="ARBA" id="ARBA00041541"/>
    </source>
</evidence>
<gene>
    <name evidence="14" type="ORF">XAT740_LOCUS29335</name>
</gene>
<dbReference type="GO" id="GO:0004174">
    <property type="term" value="F:electron-transferring-flavoprotein dehydrogenase activity"/>
    <property type="evidence" value="ECO:0007669"/>
    <property type="project" value="TreeGrafter"/>
</dbReference>
<reference evidence="14" key="1">
    <citation type="submission" date="2021-02" db="EMBL/GenBank/DDBJ databases">
        <authorList>
            <person name="Nowell W R."/>
        </authorList>
    </citation>
    <scope>NUCLEOTIDE SEQUENCE</scope>
</reference>
<feature type="domain" description="FAD/NAD(P)-binding" evidence="13">
    <location>
        <begin position="16"/>
        <end position="310"/>
    </location>
</feature>
<dbReference type="Pfam" id="PF07992">
    <property type="entry name" value="Pyr_redox_2"/>
    <property type="match status" value="1"/>
</dbReference>
<comment type="similarity">
    <text evidence="1">Belongs to the FAD-dependent oxidoreductase family.</text>
</comment>
<dbReference type="InterPro" id="IPR036188">
    <property type="entry name" value="FAD/NAD-bd_sf"/>
</dbReference>
<comment type="caution">
    <text evidence="14">The sequence shown here is derived from an EMBL/GenBank/DDBJ whole genome shotgun (WGS) entry which is preliminary data.</text>
</comment>
<evidence type="ECO:0000256" key="9">
    <source>
        <dbReference type="ARBA" id="ARBA00048412"/>
    </source>
</evidence>
<dbReference type="GO" id="GO:0050660">
    <property type="term" value="F:flavin adenine dinucleotide binding"/>
    <property type="evidence" value="ECO:0007669"/>
    <property type="project" value="TreeGrafter"/>
</dbReference>
<evidence type="ECO:0000256" key="1">
    <source>
        <dbReference type="ARBA" id="ARBA00006442"/>
    </source>
</evidence>
<evidence type="ECO:0000256" key="12">
    <source>
        <dbReference type="ARBA" id="ARBA00049479"/>
    </source>
</evidence>
<evidence type="ECO:0000256" key="3">
    <source>
        <dbReference type="ARBA" id="ARBA00022827"/>
    </source>
</evidence>
<dbReference type="EMBL" id="CAJNOR010002552">
    <property type="protein sequence ID" value="CAF1310084.1"/>
    <property type="molecule type" value="Genomic_DNA"/>
</dbReference>
<comment type="catalytic activity">
    <reaction evidence="12">
        <text>menaquinone-4 + NADH + H(+) = menaquinol-4 + NAD(+)</text>
        <dbReference type="Rhea" id="RHEA:74079"/>
        <dbReference type="ChEBI" id="CHEBI:15378"/>
        <dbReference type="ChEBI" id="CHEBI:57540"/>
        <dbReference type="ChEBI" id="CHEBI:57945"/>
        <dbReference type="ChEBI" id="CHEBI:78277"/>
        <dbReference type="ChEBI" id="CHEBI:193091"/>
    </reaction>
    <physiologicalReaction direction="left-to-right" evidence="12">
        <dbReference type="Rhea" id="RHEA:74080"/>
    </physiologicalReaction>
</comment>
<comment type="catalytic activity">
    <reaction evidence="9">
        <text>menadione + NADH + H(+) = menadiol + NAD(+)</text>
        <dbReference type="Rhea" id="RHEA:69695"/>
        <dbReference type="ChEBI" id="CHEBI:6746"/>
        <dbReference type="ChEBI" id="CHEBI:15378"/>
        <dbReference type="ChEBI" id="CHEBI:28869"/>
        <dbReference type="ChEBI" id="CHEBI:57540"/>
        <dbReference type="ChEBI" id="CHEBI:57945"/>
    </reaction>
    <physiologicalReaction direction="left-to-right" evidence="9">
        <dbReference type="Rhea" id="RHEA:69696"/>
    </physiologicalReaction>
</comment>
<evidence type="ECO:0000313" key="14">
    <source>
        <dbReference type="EMBL" id="CAF1310084.1"/>
    </source>
</evidence>
<proteinExistence type="inferred from homology"/>
<evidence type="ECO:0000256" key="4">
    <source>
        <dbReference type="ARBA" id="ARBA00023002"/>
    </source>
</evidence>
<evidence type="ECO:0000256" key="5">
    <source>
        <dbReference type="ARBA" id="ARBA00037027"/>
    </source>
</evidence>
<dbReference type="AlphaFoldDB" id="A0A815ES16"/>
<sequence>MGVSGSQDNIHKKPVVLIIGGGYAGIQCAKLLDKTDQFFVILIDRKSYFLHNVAALRATVEENYAQKIIIPYDRLLTNGCVIQAEVTSILTDSIQIHGYHDPIHFNYLVIATGSSYAFPGKVAEVDSSKAISFYNNLQEKIKKAQQILIIGGGPVGIELAGEIATDFPGKDITIVHNQPTLLQPKQFQDKFYARLHENLSKLHITVILNDRIQIPTNQDNPNMNYIEGRKTYVTDKNQSSITADLTFVCVGARVNNKSISNGPLQSKLNPQTGRLIVNNYLQVDGYEKIFAIGDISDKEAKFAYIAADQANYVAKLIALIEKQKPYPKPYQIHTHPLILLTLGRNGGVGQLPTSSGTLIGNIAVKYFKSKDVFTSRYRSALNYQSESDTETKTGYLHKLDSIQSILSVTENDARDLLAGLSGRELAAGQDFI</sequence>
<comment type="cofactor">
    <cofactor evidence="5">
        <name>6-hydroxy-FAD</name>
        <dbReference type="ChEBI" id="CHEBI:60470"/>
    </cofactor>
</comment>
<organism evidence="14 15">
    <name type="scientific">Adineta ricciae</name>
    <name type="common">Rotifer</name>
    <dbReference type="NCBI Taxonomy" id="249248"/>
    <lineage>
        <taxon>Eukaryota</taxon>
        <taxon>Metazoa</taxon>
        <taxon>Spiralia</taxon>
        <taxon>Gnathifera</taxon>
        <taxon>Rotifera</taxon>
        <taxon>Eurotatoria</taxon>
        <taxon>Bdelloidea</taxon>
        <taxon>Adinetida</taxon>
        <taxon>Adinetidae</taxon>
        <taxon>Adineta</taxon>
    </lineage>
</organism>
<evidence type="ECO:0000256" key="10">
    <source>
        <dbReference type="ARBA" id="ARBA00049236"/>
    </source>
</evidence>
<name>A0A815ES16_ADIRI</name>
<dbReference type="SUPFAM" id="SSF51905">
    <property type="entry name" value="FAD/NAD(P)-binding domain"/>
    <property type="match status" value="1"/>
</dbReference>